<dbReference type="InParanoid" id="A0A1Y2LIP9"/>
<feature type="transmembrane region" description="Helical" evidence="1">
    <location>
        <begin position="113"/>
        <end position="133"/>
    </location>
</feature>
<keyword evidence="1" id="KW-0812">Transmembrane</keyword>
<reference evidence="3 4" key="1">
    <citation type="journal article" date="2017" name="Genome Announc.">
        <title>Genome sequence of the saprophytic ascomycete Epicoccum nigrum ICMP 19927 strain isolated from New Zealand.</title>
        <authorList>
            <person name="Fokin M."/>
            <person name="Fleetwood D."/>
            <person name="Weir B.S."/>
            <person name="Villas-Boas S.G."/>
        </authorList>
    </citation>
    <scope>NUCLEOTIDE SEQUENCE [LARGE SCALE GENOMIC DNA]</scope>
    <source>
        <strain evidence="3 4">ICMP 19927</strain>
    </source>
</reference>
<name>A0A1Y2LIP9_EPING</name>
<evidence type="ECO:0000256" key="2">
    <source>
        <dbReference type="SAM" id="SignalP"/>
    </source>
</evidence>
<feature type="transmembrane region" description="Helical" evidence="1">
    <location>
        <begin position="80"/>
        <end position="101"/>
    </location>
</feature>
<feature type="transmembrane region" description="Helical" evidence="1">
    <location>
        <begin position="191"/>
        <end position="212"/>
    </location>
</feature>
<keyword evidence="1" id="KW-0472">Membrane</keyword>
<evidence type="ECO:0000256" key="1">
    <source>
        <dbReference type="SAM" id="Phobius"/>
    </source>
</evidence>
<organism evidence="3 4">
    <name type="scientific">Epicoccum nigrum</name>
    <name type="common">Soil fungus</name>
    <name type="synonym">Epicoccum purpurascens</name>
    <dbReference type="NCBI Taxonomy" id="105696"/>
    <lineage>
        <taxon>Eukaryota</taxon>
        <taxon>Fungi</taxon>
        <taxon>Dikarya</taxon>
        <taxon>Ascomycota</taxon>
        <taxon>Pezizomycotina</taxon>
        <taxon>Dothideomycetes</taxon>
        <taxon>Pleosporomycetidae</taxon>
        <taxon>Pleosporales</taxon>
        <taxon>Pleosporineae</taxon>
        <taxon>Didymellaceae</taxon>
        <taxon>Epicoccum</taxon>
    </lineage>
</organism>
<feature type="chain" id="PRO_5012350188" description="MARVEL domain-containing protein" evidence="2">
    <location>
        <begin position="32"/>
        <end position="237"/>
    </location>
</feature>
<keyword evidence="1" id="KW-1133">Transmembrane helix</keyword>
<keyword evidence="4" id="KW-1185">Reference proteome</keyword>
<dbReference type="Proteomes" id="UP000193240">
    <property type="component" value="Unassembled WGS sequence"/>
</dbReference>
<evidence type="ECO:0000313" key="3">
    <source>
        <dbReference type="EMBL" id="OSS43392.1"/>
    </source>
</evidence>
<dbReference type="EMBL" id="KZ107867">
    <property type="protein sequence ID" value="OSS43392.1"/>
    <property type="molecule type" value="Genomic_DNA"/>
</dbReference>
<proteinExistence type="predicted"/>
<feature type="signal peptide" evidence="2">
    <location>
        <begin position="1"/>
        <end position="31"/>
    </location>
</feature>
<gene>
    <name evidence="3" type="ORF">B5807_11999</name>
</gene>
<sequence length="237" mass="25719">MLPKLSLVVNSLAFLSSVALVALSITTFVLAGEADHVFTSKFPPGEYVWGMSQWEGDCRGDCKGWRVAMEYTRSNEIKTFVAAGLALFVGLQGVFAFGASFKRPSAAHLSKPVFLLALLSSLVALTSAIWSAVSESQLRETTCSLNNTTAGKHFTCSIENAACTAMRMMRDSMTGEVREPFLEKGCLGSRYARFLVFYMAGVSVLLAALYAVKVWNKGVKADDENGTDGEREGLLRI</sequence>
<keyword evidence="2" id="KW-0732">Signal</keyword>
<protein>
    <recommendedName>
        <fullName evidence="5">MARVEL domain-containing protein</fullName>
    </recommendedName>
</protein>
<evidence type="ECO:0000313" key="4">
    <source>
        <dbReference type="Proteomes" id="UP000193240"/>
    </source>
</evidence>
<accession>A0A1Y2LIP9</accession>
<dbReference type="AlphaFoldDB" id="A0A1Y2LIP9"/>
<evidence type="ECO:0008006" key="5">
    <source>
        <dbReference type="Google" id="ProtNLM"/>
    </source>
</evidence>